<protein>
    <recommendedName>
        <fullName evidence="3">SRCR domain-containing protein</fullName>
    </recommendedName>
</protein>
<accession>A0ABN9E4L1</accession>
<evidence type="ECO:0000259" key="3">
    <source>
        <dbReference type="PROSITE" id="PS50287"/>
    </source>
</evidence>
<dbReference type="SUPFAM" id="SSF56487">
    <property type="entry name" value="SRCR-like"/>
    <property type="match status" value="2"/>
</dbReference>
<organism evidence="4 5">
    <name type="scientific">Staurois parvus</name>
    <dbReference type="NCBI Taxonomy" id="386267"/>
    <lineage>
        <taxon>Eukaryota</taxon>
        <taxon>Metazoa</taxon>
        <taxon>Chordata</taxon>
        <taxon>Craniata</taxon>
        <taxon>Vertebrata</taxon>
        <taxon>Euteleostomi</taxon>
        <taxon>Amphibia</taxon>
        <taxon>Batrachia</taxon>
        <taxon>Anura</taxon>
        <taxon>Neobatrachia</taxon>
        <taxon>Ranoidea</taxon>
        <taxon>Ranidae</taxon>
        <taxon>Staurois</taxon>
    </lineage>
</organism>
<dbReference type="SMART" id="SM00202">
    <property type="entry name" value="SR"/>
    <property type="match status" value="2"/>
</dbReference>
<feature type="domain" description="SRCR" evidence="3">
    <location>
        <begin position="4"/>
        <end position="104"/>
    </location>
</feature>
<dbReference type="PANTHER" id="PTHR48071:SF27">
    <property type="entry name" value="SCAVENGER RECEPTOR CYSTEINE-RICH TYPE 1 PROTEIN M130-LIKE"/>
    <property type="match status" value="1"/>
</dbReference>
<dbReference type="EMBL" id="CATNWA010015011">
    <property type="protein sequence ID" value="CAI9578551.1"/>
    <property type="molecule type" value="Genomic_DNA"/>
</dbReference>
<evidence type="ECO:0000256" key="1">
    <source>
        <dbReference type="ARBA" id="ARBA00023157"/>
    </source>
</evidence>
<dbReference type="Gene3D" id="3.10.250.10">
    <property type="entry name" value="SRCR-like domain"/>
    <property type="match status" value="2"/>
</dbReference>
<name>A0ABN9E4L1_9NEOB</name>
<gene>
    <name evidence="4" type="ORF">SPARVUS_LOCUS8947197</name>
</gene>
<reference evidence="4" key="1">
    <citation type="submission" date="2023-05" db="EMBL/GenBank/DDBJ databases">
        <authorList>
            <person name="Stuckert A."/>
        </authorList>
    </citation>
    <scope>NUCLEOTIDE SEQUENCE</scope>
</reference>
<keyword evidence="1 2" id="KW-1015">Disulfide bond</keyword>
<feature type="domain" description="SRCR" evidence="3">
    <location>
        <begin position="109"/>
        <end position="209"/>
    </location>
</feature>
<feature type="disulfide bond" evidence="2">
    <location>
        <begin position="178"/>
        <end position="188"/>
    </location>
</feature>
<evidence type="ECO:0000313" key="4">
    <source>
        <dbReference type="EMBL" id="CAI9578551.1"/>
    </source>
</evidence>
<comment type="caution">
    <text evidence="4">The sequence shown here is derived from an EMBL/GenBank/DDBJ whole genome shotgun (WGS) entry which is preliminary data.</text>
</comment>
<evidence type="ECO:0000256" key="2">
    <source>
        <dbReference type="PROSITE-ProRule" id="PRU00196"/>
    </source>
</evidence>
<feature type="disulfide bond" evidence="2">
    <location>
        <begin position="147"/>
        <end position="208"/>
    </location>
</feature>
<feature type="disulfide bond" evidence="2">
    <location>
        <begin position="29"/>
        <end position="93"/>
    </location>
</feature>
<dbReference type="Pfam" id="PF00530">
    <property type="entry name" value="SRCR"/>
    <property type="match status" value="2"/>
</dbReference>
<dbReference type="PROSITE" id="PS50287">
    <property type="entry name" value="SRCR_2"/>
    <property type="match status" value="2"/>
</dbReference>
<dbReference type="InterPro" id="IPR001190">
    <property type="entry name" value="SRCR"/>
</dbReference>
<dbReference type="PANTHER" id="PTHR48071">
    <property type="entry name" value="SRCR DOMAIN-CONTAINING PROTEIN"/>
    <property type="match status" value="1"/>
</dbReference>
<keyword evidence="5" id="KW-1185">Reference proteome</keyword>
<feature type="disulfide bond" evidence="2">
    <location>
        <begin position="73"/>
        <end position="83"/>
    </location>
</feature>
<feature type="disulfide bond" evidence="2">
    <location>
        <begin position="42"/>
        <end position="103"/>
    </location>
</feature>
<evidence type="ECO:0000313" key="5">
    <source>
        <dbReference type="Proteomes" id="UP001162483"/>
    </source>
</evidence>
<feature type="disulfide bond" evidence="2">
    <location>
        <begin position="134"/>
        <end position="198"/>
    </location>
</feature>
<dbReference type="InterPro" id="IPR036772">
    <property type="entry name" value="SRCR-like_dom_sf"/>
</dbReference>
<dbReference type="PRINTS" id="PR00258">
    <property type="entry name" value="SPERACTRCPTR"/>
</dbReference>
<dbReference type="Proteomes" id="UP001162483">
    <property type="component" value="Unassembled WGS sequence"/>
</dbReference>
<sequence length="211" mass="22751">MYPIRLVGGLNRCAGRVEIYDGTQWGTVCDDIWNINNADVVCRQLKCGSGVAALSNAHFGPGNGSILLDNVECIGNEQYLYQCNHSGWGSHNCGHQEDASVICSDMYPIRLVGGLDRCAGRVEIYDGTQWGTVCDDIWNINNADVVCRQLKCGSGVAALSNAHFGPGNGSILLDNVQCVGSEQYLYQCNHNGWGSHNCGHYEDASVICSGI</sequence>
<proteinExistence type="predicted"/>